<name>A0A9W9FJK5_9EURO</name>
<feature type="compositionally biased region" description="Low complexity" evidence="1">
    <location>
        <begin position="479"/>
        <end position="490"/>
    </location>
</feature>
<dbReference type="InterPro" id="IPR009959">
    <property type="entry name" value="Cyclase_SnoaL-like"/>
</dbReference>
<protein>
    <recommendedName>
        <fullName evidence="4">Dienelactone hydrolase</fullName>
    </recommendedName>
</protein>
<evidence type="ECO:0000313" key="2">
    <source>
        <dbReference type="EMBL" id="KAJ5101394.1"/>
    </source>
</evidence>
<proteinExistence type="predicted"/>
<dbReference type="GeneID" id="81393366"/>
<evidence type="ECO:0008006" key="4">
    <source>
        <dbReference type="Google" id="ProtNLM"/>
    </source>
</evidence>
<comment type="caution">
    <text evidence="2">The sequence shown here is derived from an EMBL/GenBank/DDBJ whole genome shotgun (WGS) entry which is preliminary data.</text>
</comment>
<dbReference type="InterPro" id="IPR032710">
    <property type="entry name" value="NTF2-like_dom_sf"/>
</dbReference>
<feature type="compositionally biased region" description="Acidic residues" evidence="1">
    <location>
        <begin position="499"/>
        <end position="511"/>
    </location>
</feature>
<reference evidence="2" key="2">
    <citation type="journal article" date="2023" name="IMA Fungus">
        <title>Comparative genomic study of the Penicillium genus elucidates a diverse pangenome and 15 lateral gene transfer events.</title>
        <authorList>
            <person name="Petersen C."/>
            <person name="Sorensen T."/>
            <person name="Nielsen M.R."/>
            <person name="Sondergaard T.E."/>
            <person name="Sorensen J.L."/>
            <person name="Fitzpatrick D.A."/>
            <person name="Frisvad J.C."/>
            <person name="Nielsen K.L."/>
        </authorList>
    </citation>
    <scope>NUCLEOTIDE SEQUENCE</scope>
    <source>
        <strain evidence="2">IBT 34128</strain>
    </source>
</reference>
<dbReference type="PANTHER" id="PTHR38436">
    <property type="entry name" value="POLYKETIDE CYCLASE SNOAL-LIKE DOMAIN"/>
    <property type="match status" value="1"/>
</dbReference>
<dbReference type="PANTHER" id="PTHR38436:SF3">
    <property type="entry name" value="CARBOXYMETHYLENEBUTENOLIDASE-RELATED"/>
    <property type="match status" value="1"/>
</dbReference>
<dbReference type="Proteomes" id="UP001141434">
    <property type="component" value="Unassembled WGS sequence"/>
</dbReference>
<dbReference type="Gene3D" id="3.10.450.50">
    <property type="match status" value="1"/>
</dbReference>
<dbReference type="EMBL" id="JAPMSZ010000005">
    <property type="protein sequence ID" value="KAJ5101394.1"/>
    <property type="molecule type" value="Genomic_DNA"/>
</dbReference>
<keyword evidence="3" id="KW-1185">Reference proteome</keyword>
<dbReference type="RefSeq" id="XP_056512225.1">
    <property type="nucleotide sequence ID" value="XM_056654198.1"/>
</dbReference>
<dbReference type="GO" id="GO:0030638">
    <property type="term" value="P:polyketide metabolic process"/>
    <property type="evidence" value="ECO:0007669"/>
    <property type="project" value="InterPro"/>
</dbReference>
<feature type="compositionally biased region" description="Basic and acidic residues" evidence="1">
    <location>
        <begin position="409"/>
        <end position="433"/>
    </location>
</feature>
<reference evidence="2" key="1">
    <citation type="submission" date="2022-11" db="EMBL/GenBank/DDBJ databases">
        <authorList>
            <person name="Petersen C."/>
        </authorList>
    </citation>
    <scope>NUCLEOTIDE SEQUENCE</scope>
    <source>
        <strain evidence="2">IBT 34128</strain>
    </source>
</reference>
<gene>
    <name evidence="2" type="ORF">NUU61_003616</name>
</gene>
<dbReference type="SUPFAM" id="SSF54427">
    <property type="entry name" value="NTF2-like"/>
    <property type="match status" value="1"/>
</dbReference>
<dbReference type="OrthoDB" id="5440at2759"/>
<dbReference type="AlphaFoldDB" id="A0A9W9FJK5"/>
<accession>A0A9W9FJK5</accession>
<sequence>MATISISAPGASTGFLYNNGSNNARLCITAETADFDTETIQNWQDEGFDVVYLPYDGGGKEYENQLKSIKNGLGVGENYGVLAFGDAANYCLDYYLKPTNASRLCVLVAYYPSNIPDTRSRFPFSLQVLVHLAGTSVDVTTIPTALGLQGKKRRRTRPINLGIGTGGRLELAYPAFTYDSAQPGFAEHDLDEYDHLACELAWTRTLQVVRKGFSRDADLERRWELHEESKFFASNIAKTMAGYVEHKTPSVTYAPTLSGGIGSQALRRFYEHYFVGKLPPSMRLRLLSRTVGADRVVDELYVAFEHTQEVPWMLPGVPPTNRRVEIILVSIVSMRAGRLYSEHVYWDQASVLVQVGLLDPKLVPKNVQGVDRLPVVGREAARRILHEDPEVEQEDYHNRLIRRAHARAKKECSPRSSHLVEDSGAELKSEVEHPLSTNKGSKGKSVHESRPAGPQRTPTGTIQYEESHEQTPGEDEGAATETESGAETKTNTGDHAAYVEDEDDNDNTLDP</sequence>
<evidence type="ECO:0000256" key="1">
    <source>
        <dbReference type="SAM" id="MobiDB-lite"/>
    </source>
</evidence>
<organism evidence="2 3">
    <name type="scientific">Penicillium alfredii</name>
    <dbReference type="NCBI Taxonomy" id="1506179"/>
    <lineage>
        <taxon>Eukaryota</taxon>
        <taxon>Fungi</taxon>
        <taxon>Dikarya</taxon>
        <taxon>Ascomycota</taxon>
        <taxon>Pezizomycotina</taxon>
        <taxon>Eurotiomycetes</taxon>
        <taxon>Eurotiomycetidae</taxon>
        <taxon>Eurotiales</taxon>
        <taxon>Aspergillaceae</taxon>
        <taxon>Penicillium</taxon>
    </lineage>
</organism>
<feature type="region of interest" description="Disordered" evidence="1">
    <location>
        <begin position="406"/>
        <end position="511"/>
    </location>
</feature>
<evidence type="ECO:0000313" key="3">
    <source>
        <dbReference type="Proteomes" id="UP001141434"/>
    </source>
</evidence>